<accession>A0A418ZTF0</accession>
<proteinExistence type="inferred from homology"/>
<keyword evidence="2" id="KW-0479">Metal-binding</keyword>
<dbReference type="EMBL" id="QZEV01000083">
    <property type="protein sequence ID" value="RJL00132.1"/>
    <property type="molecule type" value="Genomic_DNA"/>
</dbReference>
<dbReference type="RefSeq" id="WP_119887088.1">
    <property type="nucleotide sequence ID" value="NZ_CP067169.1"/>
</dbReference>
<feature type="region of interest" description="Disordered" evidence="5">
    <location>
        <begin position="240"/>
        <end position="259"/>
    </location>
</feature>
<evidence type="ECO:0000256" key="4">
    <source>
        <dbReference type="ARBA" id="ARBA00022833"/>
    </source>
</evidence>
<evidence type="ECO:0000259" key="6">
    <source>
        <dbReference type="SMART" id="SM00849"/>
    </source>
</evidence>
<dbReference type="Gene3D" id="3.60.15.10">
    <property type="entry name" value="Ribonuclease Z/Hydroxyacylglutathione hydrolase-like"/>
    <property type="match status" value="1"/>
</dbReference>
<dbReference type="Proteomes" id="UP000285530">
    <property type="component" value="Unassembled WGS sequence"/>
</dbReference>
<dbReference type="CDD" id="cd07720">
    <property type="entry name" value="OPHC2-like_MBL-fold"/>
    <property type="match status" value="1"/>
</dbReference>
<evidence type="ECO:0000256" key="2">
    <source>
        <dbReference type="ARBA" id="ARBA00022723"/>
    </source>
</evidence>
<comment type="similarity">
    <text evidence="1">Belongs to the metallo-beta-lactamase superfamily.</text>
</comment>
<comment type="caution">
    <text evidence="7">The sequence shown here is derived from an EMBL/GenBank/DDBJ whole genome shotgun (WGS) entry which is preliminary data.</text>
</comment>
<dbReference type="AlphaFoldDB" id="A0A418ZTF0"/>
<gene>
    <name evidence="7" type="ORF">D3P06_13745</name>
</gene>
<dbReference type="GO" id="GO:0016787">
    <property type="term" value="F:hydrolase activity"/>
    <property type="evidence" value="ECO:0007669"/>
    <property type="project" value="UniProtKB-KW"/>
</dbReference>
<dbReference type="PANTHER" id="PTHR42978">
    <property type="entry name" value="QUORUM-QUENCHING LACTONASE YTNP-RELATED-RELATED"/>
    <property type="match status" value="1"/>
</dbReference>
<sequence>MPTRRRLLSLTATALALPLIPRRAFAHQARDLGRWRLDMLSDGHLDLPRGFVFGGVPDALADRTVARHGLDGDALSSPCNVTLLRSGDDVVLVDAGAGPDFMASAGRLPEALEELGLSPEDITHLILTHGHPDHLWGVLDDFDEPAFPRAQVMMGAVEHAYWTDPATAGTIGEDRASFAAGAARRLALLEGVVLFDDGDDLLPGIRARMTPGHTPGHMSLMVDGDRPAIVLGDAVGNGHLALDAPDQPAPSDQDPETARDTRLSLLRDIADGGLLVAGFHLPGGGLGTIAADGAGYRFDALA</sequence>
<dbReference type="SMART" id="SM00849">
    <property type="entry name" value="Lactamase_B"/>
    <property type="match status" value="1"/>
</dbReference>
<keyword evidence="8" id="KW-1185">Reference proteome</keyword>
<evidence type="ECO:0000256" key="3">
    <source>
        <dbReference type="ARBA" id="ARBA00022801"/>
    </source>
</evidence>
<name>A0A418ZTF0_9RHOB</name>
<protein>
    <submittedName>
        <fullName evidence="7">MBL fold metallo-hydrolase</fullName>
    </submittedName>
</protein>
<dbReference type="OrthoDB" id="9773738at2"/>
<keyword evidence="3 7" id="KW-0378">Hydrolase</keyword>
<dbReference type="InterPro" id="IPR036866">
    <property type="entry name" value="RibonucZ/Hydroxyglut_hydro"/>
</dbReference>
<dbReference type="InterPro" id="IPR001279">
    <property type="entry name" value="Metallo-B-lactamas"/>
</dbReference>
<feature type="compositionally biased region" description="Low complexity" evidence="5">
    <location>
        <begin position="243"/>
        <end position="252"/>
    </location>
</feature>
<dbReference type="SUPFAM" id="SSF56281">
    <property type="entry name" value="Metallo-hydrolase/oxidoreductase"/>
    <property type="match status" value="1"/>
</dbReference>
<dbReference type="PROSITE" id="PS51318">
    <property type="entry name" value="TAT"/>
    <property type="match status" value="1"/>
</dbReference>
<evidence type="ECO:0000256" key="5">
    <source>
        <dbReference type="SAM" id="MobiDB-lite"/>
    </source>
</evidence>
<evidence type="ECO:0000313" key="8">
    <source>
        <dbReference type="Proteomes" id="UP000285530"/>
    </source>
</evidence>
<dbReference type="Pfam" id="PF00753">
    <property type="entry name" value="Lactamase_B"/>
    <property type="match status" value="1"/>
</dbReference>
<dbReference type="InterPro" id="IPR051013">
    <property type="entry name" value="MBL_superfamily_lactonases"/>
</dbReference>
<dbReference type="InterPro" id="IPR006311">
    <property type="entry name" value="TAT_signal"/>
</dbReference>
<reference evidence="7 8" key="1">
    <citation type="submission" date="2018-09" db="EMBL/GenBank/DDBJ databases">
        <title>Paracoccus onubensis nov. sp. a moderate halophilic bacterium isolated from Gruta de las Maravillas (Aracena, Spain).</title>
        <authorList>
            <person name="Jurado V."/>
            <person name="Gutierrez-Patricio S."/>
            <person name="Gonzalez-Pimentel J.L."/>
            <person name="Laiz L."/>
            <person name="Saiz-Jimenez C."/>
        </authorList>
    </citation>
    <scope>NUCLEOTIDE SEQUENCE [LARGE SCALE GENOMIC DNA]</scope>
    <source>
        <strain evidence="7 8">DSM 19484</strain>
    </source>
</reference>
<organism evidence="7 8">
    <name type="scientific">Paracoccus aestuarii</name>
    <dbReference type="NCBI Taxonomy" id="453842"/>
    <lineage>
        <taxon>Bacteria</taxon>
        <taxon>Pseudomonadati</taxon>
        <taxon>Pseudomonadota</taxon>
        <taxon>Alphaproteobacteria</taxon>
        <taxon>Rhodobacterales</taxon>
        <taxon>Paracoccaceae</taxon>
        <taxon>Paracoccus</taxon>
    </lineage>
</organism>
<dbReference type="PANTHER" id="PTHR42978:SF6">
    <property type="entry name" value="QUORUM-QUENCHING LACTONASE YTNP-RELATED"/>
    <property type="match status" value="1"/>
</dbReference>
<keyword evidence="4" id="KW-0862">Zinc</keyword>
<dbReference type="GO" id="GO:0046872">
    <property type="term" value="F:metal ion binding"/>
    <property type="evidence" value="ECO:0007669"/>
    <property type="project" value="UniProtKB-KW"/>
</dbReference>
<feature type="domain" description="Metallo-beta-lactamase" evidence="6">
    <location>
        <begin position="78"/>
        <end position="273"/>
    </location>
</feature>
<evidence type="ECO:0000313" key="7">
    <source>
        <dbReference type="EMBL" id="RJL00132.1"/>
    </source>
</evidence>
<evidence type="ECO:0000256" key="1">
    <source>
        <dbReference type="ARBA" id="ARBA00007749"/>
    </source>
</evidence>